<keyword evidence="3" id="KW-1185">Reference proteome</keyword>
<feature type="region of interest" description="Disordered" evidence="1">
    <location>
        <begin position="51"/>
        <end position="95"/>
    </location>
</feature>
<gene>
    <name evidence="2" type="ORF">NLJ89_g10513</name>
</gene>
<protein>
    <submittedName>
        <fullName evidence="2">Uncharacterized protein</fullName>
    </submittedName>
</protein>
<proteinExistence type="predicted"/>
<feature type="compositionally biased region" description="Low complexity" evidence="1">
    <location>
        <begin position="145"/>
        <end position="161"/>
    </location>
</feature>
<organism evidence="2 3">
    <name type="scientific">Agrocybe chaxingu</name>
    <dbReference type="NCBI Taxonomy" id="84603"/>
    <lineage>
        <taxon>Eukaryota</taxon>
        <taxon>Fungi</taxon>
        <taxon>Dikarya</taxon>
        <taxon>Basidiomycota</taxon>
        <taxon>Agaricomycotina</taxon>
        <taxon>Agaricomycetes</taxon>
        <taxon>Agaricomycetidae</taxon>
        <taxon>Agaricales</taxon>
        <taxon>Agaricineae</taxon>
        <taxon>Strophariaceae</taxon>
        <taxon>Agrocybe</taxon>
    </lineage>
</organism>
<comment type="caution">
    <text evidence="2">The sequence shown here is derived from an EMBL/GenBank/DDBJ whole genome shotgun (WGS) entry which is preliminary data.</text>
</comment>
<dbReference type="EMBL" id="JANKHO010001961">
    <property type="protein sequence ID" value="KAJ3496220.1"/>
    <property type="molecule type" value="Genomic_DNA"/>
</dbReference>
<feature type="compositionally biased region" description="Polar residues" evidence="1">
    <location>
        <begin position="122"/>
        <end position="135"/>
    </location>
</feature>
<feature type="compositionally biased region" description="Polar residues" evidence="1">
    <location>
        <begin position="56"/>
        <end position="74"/>
    </location>
</feature>
<evidence type="ECO:0000256" key="1">
    <source>
        <dbReference type="SAM" id="MobiDB-lite"/>
    </source>
</evidence>
<sequence length="184" mass="20402">MYSILNPHNKLQYHPLDIPVLCHSHTIAHPLDIHHEQPRNFDPKITCARCQPRNLGPSTPATLTSRMHATSDPIQSHKALPNRSETESDIPHEAAQPLTTRASSFLHSRDASIMVHADSRIPPTSTSTFPSQHSHQWPVRHDVDPSTPSTSIPSSTQPLSTTATLIRHPSTATEHLVLGEEHVH</sequence>
<feature type="region of interest" description="Disordered" evidence="1">
    <location>
        <begin position="120"/>
        <end position="161"/>
    </location>
</feature>
<evidence type="ECO:0000313" key="2">
    <source>
        <dbReference type="EMBL" id="KAJ3496220.1"/>
    </source>
</evidence>
<dbReference type="AlphaFoldDB" id="A0A9W8JRN3"/>
<dbReference type="Proteomes" id="UP001148786">
    <property type="component" value="Unassembled WGS sequence"/>
</dbReference>
<name>A0A9W8JRN3_9AGAR</name>
<accession>A0A9W8JRN3</accession>
<evidence type="ECO:0000313" key="3">
    <source>
        <dbReference type="Proteomes" id="UP001148786"/>
    </source>
</evidence>
<reference evidence="2" key="1">
    <citation type="submission" date="2022-07" db="EMBL/GenBank/DDBJ databases">
        <title>Genome Sequence of Agrocybe chaxingu.</title>
        <authorList>
            <person name="Buettner E."/>
        </authorList>
    </citation>
    <scope>NUCLEOTIDE SEQUENCE</scope>
    <source>
        <strain evidence="2">MP-N11</strain>
    </source>
</reference>